<protein>
    <submittedName>
        <fullName evidence="2">Uncharacterized protein</fullName>
    </submittedName>
</protein>
<gene>
    <name evidence="2" type="ORF">AJ81_03435</name>
</gene>
<evidence type="ECO:0000313" key="2">
    <source>
        <dbReference type="EMBL" id="AJC74674.1"/>
    </source>
</evidence>
<dbReference type="RefSeq" id="WP_031502258.1">
    <property type="nucleotide sequence ID" value="NC_022795.1"/>
</dbReference>
<evidence type="ECO:0000256" key="1">
    <source>
        <dbReference type="SAM" id="Phobius"/>
    </source>
</evidence>
<keyword evidence="1" id="KW-0812">Transmembrane</keyword>
<dbReference type="PATRIC" id="fig|1123384.7.peg.670"/>
<proteinExistence type="predicted"/>
<dbReference type="STRING" id="1123384.AJ81_03435"/>
<feature type="transmembrane region" description="Helical" evidence="1">
    <location>
        <begin position="23"/>
        <end position="41"/>
    </location>
</feature>
<dbReference type="AlphaFoldDB" id="A0A0X1KTS4"/>
<sequence length="173" mass="19889">MLLAVVLILAGLGLIIFGARVFFGVLFLAVGVYLIVSFLNVKVKSRKRREQELSFLREQLKDKLSEEDMEWIMSFFTAPIGRKFIIWVQDRSENTNVRISIPVSLVMLLRPFLNSLTPLLVRFLDKKVPLSLSRDDLNMIIKLLNSCLDEISTYRGDFLHIETQDATIRIGLM</sequence>
<accession>A0A0X1KTS4</accession>
<keyword evidence="1" id="KW-1133">Transmembrane helix</keyword>
<organism evidence="2 3">
    <name type="scientific">Pseudothermotoga hypogea DSM 11164 = NBRC 106472</name>
    <dbReference type="NCBI Taxonomy" id="1123384"/>
    <lineage>
        <taxon>Bacteria</taxon>
        <taxon>Thermotogati</taxon>
        <taxon>Thermotogota</taxon>
        <taxon>Thermotogae</taxon>
        <taxon>Thermotogales</taxon>
        <taxon>Thermotogaceae</taxon>
        <taxon>Pseudothermotoga</taxon>
    </lineage>
</organism>
<reference evidence="2 3" key="1">
    <citation type="submission" date="2014-01" db="EMBL/GenBank/DDBJ databases">
        <title>Genome sequencing of Thermotog hypogea.</title>
        <authorList>
            <person name="Zhang X."/>
            <person name="Alvare G."/>
            <person name="Fristensky B."/>
            <person name="Chen L."/>
            <person name="Suen T."/>
            <person name="Chen Q."/>
            <person name="Ma K."/>
        </authorList>
    </citation>
    <scope>NUCLEOTIDE SEQUENCE [LARGE SCALE GENOMIC DNA]</scope>
    <source>
        <strain evidence="2 3">DSM 11164</strain>
    </source>
</reference>
<dbReference type="OrthoDB" id="48470at2"/>
<dbReference type="Proteomes" id="UP000077469">
    <property type="component" value="Chromosome"/>
</dbReference>
<evidence type="ECO:0000313" key="3">
    <source>
        <dbReference type="Proteomes" id="UP000077469"/>
    </source>
</evidence>
<keyword evidence="3" id="KW-1185">Reference proteome</keyword>
<dbReference type="KEGG" id="phy:AJ81_03435"/>
<keyword evidence="1" id="KW-0472">Membrane</keyword>
<dbReference type="PaxDb" id="1123384-AJ81_03435"/>
<name>A0A0X1KTS4_9THEM</name>
<dbReference type="EMBL" id="CP007141">
    <property type="protein sequence ID" value="AJC74674.1"/>
    <property type="molecule type" value="Genomic_DNA"/>
</dbReference>